<evidence type="ECO:0000313" key="9">
    <source>
        <dbReference type="EMBL" id="ULP40003.1"/>
    </source>
</evidence>
<dbReference type="PANTHER" id="PTHR32322:SF9">
    <property type="entry name" value="AMINO-ACID METABOLITE EFFLUX PUMP-RELATED"/>
    <property type="match status" value="1"/>
</dbReference>
<feature type="transmembrane region" description="Helical" evidence="7">
    <location>
        <begin position="242"/>
        <end position="267"/>
    </location>
</feature>
<feature type="transmembrane region" description="Helical" evidence="7">
    <location>
        <begin position="68"/>
        <end position="87"/>
    </location>
</feature>
<comment type="subcellular location">
    <subcellularLocation>
        <location evidence="1">Membrane</location>
        <topology evidence="1">Multi-pass membrane protein</topology>
    </subcellularLocation>
</comment>
<name>A0ABY3UMZ4_9MYCO</name>
<keyword evidence="10" id="KW-1185">Reference proteome</keyword>
<keyword evidence="5 7" id="KW-0472">Membrane</keyword>
<feature type="transmembrane region" description="Helical" evidence="7">
    <location>
        <begin position="153"/>
        <end position="173"/>
    </location>
</feature>
<keyword evidence="9" id="KW-0614">Plasmid</keyword>
<evidence type="ECO:0000256" key="7">
    <source>
        <dbReference type="SAM" id="Phobius"/>
    </source>
</evidence>
<proteinExistence type="inferred from homology"/>
<feature type="transmembrane region" description="Helical" evidence="7">
    <location>
        <begin position="37"/>
        <end position="56"/>
    </location>
</feature>
<dbReference type="EMBL" id="CP092428">
    <property type="protein sequence ID" value="ULP40003.1"/>
    <property type="molecule type" value="Genomic_DNA"/>
</dbReference>
<dbReference type="InterPro" id="IPR050638">
    <property type="entry name" value="AA-Vitamin_Transporters"/>
</dbReference>
<keyword evidence="4 7" id="KW-1133">Transmembrane helix</keyword>
<dbReference type="Proteomes" id="UP001055159">
    <property type="component" value="Plasmid unnamed"/>
</dbReference>
<feature type="transmembrane region" description="Helical" evidence="7">
    <location>
        <begin position="273"/>
        <end position="290"/>
    </location>
</feature>
<feature type="region of interest" description="Disordered" evidence="6">
    <location>
        <begin position="294"/>
        <end position="320"/>
    </location>
</feature>
<evidence type="ECO:0000256" key="4">
    <source>
        <dbReference type="ARBA" id="ARBA00022989"/>
    </source>
</evidence>
<feature type="domain" description="EamA" evidence="8">
    <location>
        <begin position="157"/>
        <end position="290"/>
    </location>
</feature>
<dbReference type="RefSeq" id="WP_239736438.1">
    <property type="nucleotide sequence ID" value="NZ_CP092428.2"/>
</dbReference>
<protein>
    <submittedName>
        <fullName evidence="9">DMT family transporter</fullName>
    </submittedName>
</protein>
<feature type="transmembrane region" description="Helical" evidence="7">
    <location>
        <begin position="93"/>
        <end position="116"/>
    </location>
</feature>
<evidence type="ECO:0000256" key="3">
    <source>
        <dbReference type="ARBA" id="ARBA00022692"/>
    </source>
</evidence>
<feature type="transmembrane region" description="Helical" evidence="7">
    <location>
        <begin position="213"/>
        <end position="235"/>
    </location>
</feature>
<dbReference type="Gene3D" id="1.10.3730.20">
    <property type="match status" value="1"/>
</dbReference>
<evidence type="ECO:0000256" key="5">
    <source>
        <dbReference type="ARBA" id="ARBA00023136"/>
    </source>
</evidence>
<feature type="transmembrane region" description="Helical" evidence="7">
    <location>
        <begin position="185"/>
        <end position="207"/>
    </location>
</feature>
<geneLocation type="plasmid" evidence="9 10">
    <name>unnamed</name>
</geneLocation>
<evidence type="ECO:0000313" key="10">
    <source>
        <dbReference type="Proteomes" id="UP001055159"/>
    </source>
</evidence>
<evidence type="ECO:0000259" key="8">
    <source>
        <dbReference type="Pfam" id="PF00892"/>
    </source>
</evidence>
<keyword evidence="3 7" id="KW-0812">Transmembrane</keyword>
<organism evidence="9 10">
    <name type="scientific">Mycolicibacterium rufum</name>
    <dbReference type="NCBI Taxonomy" id="318424"/>
    <lineage>
        <taxon>Bacteria</taxon>
        <taxon>Bacillati</taxon>
        <taxon>Actinomycetota</taxon>
        <taxon>Actinomycetes</taxon>
        <taxon>Mycobacteriales</taxon>
        <taxon>Mycobacteriaceae</taxon>
        <taxon>Mycolicibacterium</taxon>
    </lineage>
</organism>
<gene>
    <name evidence="9" type="ORF">MJO55_28050</name>
</gene>
<dbReference type="InterPro" id="IPR037185">
    <property type="entry name" value="EmrE-like"/>
</dbReference>
<dbReference type="SUPFAM" id="SSF103481">
    <property type="entry name" value="Multidrug resistance efflux transporter EmrE"/>
    <property type="match status" value="2"/>
</dbReference>
<feature type="domain" description="EamA" evidence="8">
    <location>
        <begin position="15"/>
        <end position="142"/>
    </location>
</feature>
<reference evidence="9" key="1">
    <citation type="submission" date="2022-08" db="EMBL/GenBank/DDBJ databases">
        <title>Whole genome sequencing of non-tuberculosis mycobacteria type-strains.</title>
        <authorList>
            <person name="Igarashi Y."/>
            <person name="Osugi A."/>
            <person name="Mitarai S."/>
        </authorList>
    </citation>
    <scope>NUCLEOTIDE SEQUENCE</scope>
    <source>
        <strain evidence="9">JCM 16372</strain>
    </source>
</reference>
<dbReference type="InterPro" id="IPR000620">
    <property type="entry name" value="EamA_dom"/>
</dbReference>
<evidence type="ECO:0000256" key="1">
    <source>
        <dbReference type="ARBA" id="ARBA00004141"/>
    </source>
</evidence>
<evidence type="ECO:0000256" key="6">
    <source>
        <dbReference type="SAM" id="MobiDB-lite"/>
    </source>
</evidence>
<accession>A0ABY3UMZ4</accession>
<dbReference type="Pfam" id="PF00892">
    <property type="entry name" value="EamA"/>
    <property type="match status" value="2"/>
</dbReference>
<feature type="transmembrane region" description="Helical" evidence="7">
    <location>
        <begin position="128"/>
        <end position="147"/>
    </location>
</feature>
<evidence type="ECO:0000256" key="2">
    <source>
        <dbReference type="ARBA" id="ARBA00007362"/>
    </source>
</evidence>
<dbReference type="PANTHER" id="PTHR32322">
    <property type="entry name" value="INNER MEMBRANE TRANSPORTER"/>
    <property type="match status" value="1"/>
</dbReference>
<comment type="similarity">
    <text evidence="2">Belongs to the EamA transporter family.</text>
</comment>
<sequence length="320" mass="33394">MSSRLSVPVWLQFGLLATAWGSSFLFIKVGLEGLSPAQVVLARLVGGALALLVLTLMTRARLPGWDRIWLHVTVVAILLCVAPFLIFAWAEQFIASSLASIYNATTPLMTMLMAIAALPDERPTPRRLLGLGLGFGGVVVVLAPWAGRSGGSVAAQLGCLAATASYGAAFVYLRRYVAPRGLPALTVATMQVGVGGVIMMLLAPFIARDSVVLSASVVISMVLLGVVGTGLAYVWNTNVVSAWGATAGASVTYLTPIVGVVLGAALLGEHLHWNQPVGAIIVIFGIALSTRVRTRPPSDGDDPVDDGQRVDSSATPRLAD</sequence>